<feature type="compositionally biased region" description="Low complexity" evidence="1">
    <location>
        <begin position="260"/>
        <end position="274"/>
    </location>
</feature>
<feature type="compositionally biased region" description="Low complexity" evidence="1">
    <location>
        <begin position="606"/>
        <end position="619"/>
    </location>
</feature>
<feature type="compositionally biased region" description="Low complexity" evidence="1">
    <location>
        <begin position="228"/>
        <end position="245"/>
    </location>
</feature>
<name>A0A6G1KB90_9PLEO</name>
<feature type="compositionally biased region" description="Acidic residues" evidence="1">
    <location>
        <begin position="654"/>
        <end position="663"/>
    </location>
</feature>
<feature type="compositionally biased region" description="Polar residues" evidence="1">
    <location>
        <begin position="77"/>
        <end position="86"/>
    </location>
</feature>
<keyword evidence="3" id="KW-1185">Reference proteome</keyword>
<feature type="region of interest" description="Disordered" evidence="1">
    <location>
        <begin position="645"/>
        <end position="669"/>
    </location>
</feature>
<dbReference type="OrthoDB" id="3786709at2759"/>
<evidence type="ECO:0000313" key="3">
    <source>
        <dbReference type="Proteomes" id="UP000799428"/>
    </source>
</evidence>
<feature type="region of interest" description="Disordered" evidence="1">
    <location>
        <begin position="552"/>
        <end position="580"/>
    </location>
</feature>
<reference evidence="2" key="1">
    <citation type="journal article" date="2020" name="Stud. Mycol.">
        <title>101 Dothideomycetes genomes: a test case for predicting lifestyles and emergence of pathogens.</title>
        <authorList>
            <person name="Haridas S."/>
            <person name="Albert R."/>
            <person name="Binder M."/>
            <person name="Bloem J."/>
            <person name="Labutti K."/>
            <person name="Salamov A."/>
            <person name="Andreopoulos B."/>
            <person name="Baker S."/>
            <person name="Barry K."/>
            <person name="Bills G."/>
            <person name="Bluhm B."/>
            <person name="Cannon C."/>
            <person name="Castanera R."/>
            <person name="Culley D."/>
            <person name="Daum C."/>
            <person name="Ezra D."/>
            <person name="Gonzalez J."/>
            <person name="Henrissat B."/>
            <person name="Kuo A."/>
            <person name="Liang C."/>
            <person name="Lipzen A."/>
            <person name="Lutzoni F."/>
            <person name="Magnuson J."/>
            <person name="Mondo S."/>
            <person name="Nolan M."/>
            <person name="Ohm R."/>
            <person name="Pangilinan J."/>
            <person name="Park H.-J."/>
            <person name="Ramirez L."/>
            <person name="Alfaro M."/>
            <person name="Sun H."/>
            <person name="Tritt A."/>
            <person name="Yoshinaga Y."/>
            <person name="Zwiers L.-H."/>
            <person name="Turgeon B."/>
            <person name="Goodwin S."/>
            <person name="Spatafora J."/>
            <person name="Crous P."/>
            <person name="Grigoriev I."/>
        </authorList>
    </citation>
    <scope>NUCLEOTIDE SEQUENCE</scope>
    <source>
        <strain evidence="2">CBS 279.74</strain>
    </source>
</reference>
<feature type="region of interest" description="Disordered" evidence="1">
    <location>
        <begin position="600"/>
        <end position="629"/>
    </location>
</feature>
<gene>
    <name evidence="2" type="ORF">K504DRAFT_534056</name>
</gene>
<feature type="region of interest" description="Disordered" evidence="1">
    <location>
        <begin position="226"/>
        <end position="298"/>
    </location>
</feature>
<dbReference type="EMBL" id="MU005770">
    <property type="protein sequence ID" value="KAF2709732.1"/>
    <property type="molecule type" value="Genomic_DNA"/>
</dbReference>
<proteinExistence type="predicted"/>
<dbReference type="AlphaFoldDB" id="A0A6G1KB90"/>
<protein>
    <submittedName>
        <fullName evidence="2">Uncharacterized protein</fullName>
    </submittedName>
</protein>
<feature type="compositionally biased region" description="Acidic residues" evidence="1">
    <location>
        <begin position="275"/>
        <end position="292"/>
    </location>
</feature>
<evidence type="ECO:0000313" key="2">
    <source>
        <dbReference type="EMBL" id="KAF2709732.1"/>
    </source>
</evidence>
<feature type="region of interest" description="Disordered" evidence="1">
    <location>
        <begin position="77"/>
        <end position="100"/>
    </location>
</feature>
<organism evidence="2 3">
    <name type="scientific">Pleomassaria siparia CBS 279.74</name>
    <dbReference type="NCBI Taxonomy" id="1314801"/>
    <lineage>
        <taxon>Eukaryota</taxon>
        <taxon>Fungi</taxon>
        <taxon>Dikarya</taxon>
        <taxon>Ascomycota</taxon>
        <taxon>Pezizomycotina</taxon>
        <taxon>Dothideomycetes</taxon>
        <taxon>Pleosporomycetidae</taxon>
        <taxon>Pleosporales</taxon>
        <taxon>Pleomassariaceae</taxon>
        <taxon>Pleomassaria</taxon>
    </lineage>
</organism>
<accession>A0A6G1KB90</accession>
<feature type="compositionally biased region" description="Low complexity" evidence="1">
    <location>
        <begin position="556"/>
        <end position="568"/>
    </location>
</feature>
<sequence>MSHNNFNSGPLPASSQFVCNDDSYGTSEHANGTPVHYSTGPMNYSPTSLPAWPQFHSDNDSLGVGQDVQHTHLNYTTNPATNSSKALPTGHHSSSENHGVNAGQYIYCTPDDYTPDDYIPDNYALDNYTPDNYTPDNYTPDKDTPDNYIGIDPTTHLHVSSPVPAAKQIHSNNGGFPAGQHVKSGFLVCTPNDFIAHDGFDAGQGVKDGFINYTPNDHFLADEDSLDSEMSSNDSSSPTSSVWETSLHDDSSNDNEDDSSNGTENDSSNGTENDNSNDTEDNNQDTEDDNQDTSDMPITAEDVETLLFPSLYYYMKQSKKVAPSFPSNQSESGADSSDQFVFYAPKSPLDPPSPATTHHVPRFPAFRKIFQSAEGARRHRKQTIYKGFMHDRVTFVKRYGRDFWVKRIYEAMIDVSSTTDTGASTHLKRFTDEKHGGAKDSFDQQDLEATAHHIFEKACAVHERGFNRYRIYHRESKRGAFVDLSKENVEKRLEQICKILRHNKSIVNDALQGGLTLAILCFNPYQRAGTKEQNNTGNAKRGERLRAGRKALNKPAATGTANASASADDTADADADAGATADADADATAAIAQTFEEFDGGETCEPSESPKGPKSPQGSRYLYQGPVSPGEVYEYPEYLETFGAADTTESQFNEVDDDDDGWDELFNFE</sequence>
<evidence type="ECO:0000256" key="1">
    <source>
        <dbReference type="SAM" id="MobiDB-lite"/>
    </source>
</evidence>
<dbReference type="Proteomes" id="UP000799428">
    <property type="component" value="Unassembled WGS sequence"/>
</dbReference>